<dbReference type="Gene3D" id="1.10.3720.10">
    <property type="entry name" value="MetI-like"/>
    <property type="match status" value="1"/>
</dbReference>
<evidence type="ECO:0000256" key="5">
    <source>
        <dbReference type="ARBA" id="ARBA00022989"/>
    </source>
</evidence>
<keyword evidence="10" id="KW-1185">Reference proteome</keyword>
<dbReference type="Pfam" id="PF00528">
    <property type="entry name" value="BPD_transp_1"/>
    <property type="match status" value="1"/>
</dbReference>
<dbReference type="GO" id="GO:0005886">
    <property type="term" value="C:plasma membrane"/>
    <property type="evidence" value="ECO:0007669"/>
    <property type="project" value="UniProtKB-SubCell"/>
</dbReference>
<protein>
    <submittedName>
        <fullName evidence="9">Carbohydrate ABC transporter membrane protein 2 (CUT1 family)</fullName>
    </submittedName>
</protein>
<dbReference type="AlphaFoldDB" id="A0A2Y9BEU8"/>
<dbReference type="GO" id="GO:0055085">
    <property type="term" value="P:transmembrane transport"/>
    <property type="evidence" value="ECO:0007669"/>
    <property type="project" value="InterPro"/>
</dbReference>
<evidence type="ECO:0000256" key="4">
    <source>
        <dbReference type="ARBA" id="ARBA00022692"/>
    </source>
</evidence>
<dbReference type="SUPFAM" id="SSF161098">
    <property type="entry name" value="MetI-like"/>
    <property type="match status" value="1"/>
</dbReference>
<feature type="transmembrane region" description="Helical" evidence="7">
    <location>
        <begin position="136"/>
        <end position="159"/>
    </location>
</feature>
<organism evidence="9 10">
    <name type="scientific">Faecalicatena orotica</name>
    <dbReference type="NCBI Taxonomy" id="1544"/>
    <lineage>
        <taxon>Bacteria</taxon>
        <taxon>Bacillati</taxon>
        <taxon>Bacillota</taxon>
        <taxon>Clostridia</taxon>
        <taxon>Lachnospirales</taxon>
        <taxon>Lachnospiraceae</taxon>
        <taxon>Faecalicatena</taxon>
    </lineage>
</organism>
<keyword evidence="3" id="KW-1003">Cell membrane</keyword>
<evidence type="ECO:0000256" key="1">
    <source>
        <dbReference type="ARBA" id="ARBA00004651"/>
    </source>
</evidence>
<keyword evidence="4 7" id="KW-0812">Transmembrane</keyword>
<feature type="transmembrane region" description="Helical" evidence="7">
    <location>
        <begin position="12"/>
        <end position="35"/>
    </location>
</feature>
<keyword evidence="5 7" id="KW-1133">Transmembrane helix</keyword>
<evidence type="ECO:0000313" key="10">
    <source>
        <dbReference type="Proteomes" id="UP000245845"/>
    </source>
</evidence>
<evidence type="ECO:0000256" key="3">
    <source>
        <dbReference type="ARBA" id="ARBA00022475"/>
    </source>
</evidence>
<dbReference type="PANTHER" id="PTHR43744:SF12">
    <property type="entry name" value="ABC TRANSPORTER PERMEASE PROTEIN MG189-RELATED"/>
    <property type="match status" value="1"/>
</dbReference>
<dbReference type="PROSITE" id="PS50928">
    <property type="entry name" value="ABC_TM1"/>
    <property type="match status" value="1"/>
</dbReference>
<feature type="transmembrane region" description="Helical" evidence="7">
    <location>
        <begin position="238"/>
        <end position="259"/>
    </location>
</feature>
<sequence>MSKKTKTTNVILEVVLWVLSILIIYPILMVVFTSFKTKGEASYLNISLPKVWMFENYKTVWEQGSVLRSLVNSCVITISAVLIVILLTSMLSYVVVRRNTKPCRFIYRFMTFGIIAPFAALPTIELLKRLGLYGGRLGLICVYSALYIPFSTMLFTSFIKGIPRELDEAAVMDGAKGGKLFALVIFPLLKPVLATTSVLNFMWIWNELQIPMYLLNSSDKWTLPLSVYNFYGQYSRSWNLVCADMVLISIPVILVYIFAQKYIIAGMTAGAVKG</sequence>
<dbReference type="CDD" id="cd06261">
    <property type="entry name" value="TM_PBP2"/>
    <property type="match status" value="1"/>
</dbReference>
<dbReference type="RefSeq" id="WP_109730787.1">
    <property type="nucleotide sequence ID" value="NZ_BAAACK010000019.1"/>
</dbReference>
<feature type="transmembrane region" description="Helical" evidence="7">
    <location>
        <begin position="180"/>
        <end position="205"/>
    </location>
</feature>
<comment type="caution">
    <text evidence="9">The sequence shown here is derived from an EMBL/GenBank/DDBJ whole genome shotgun (WGS) entry which is preliminary data.</text>
</comment>
<dbReference type="InterPro" id="IPR000515">
    <property type="entry name" value="MetI-like"/>
</dbReference>
<feature type="domain" description="ABC transmembrane type-1" evidence="8">
    <location>
        <begin position="70"/>
        <end position="259"/>
    </location>
</feature>
<reference evidence="9 10" key="1">
    <citation type="submission" date="2018-05" db="EMBL/GenBank/DDBJ databases">
        <title>The Hungate 1000. A catalogue of reference genomes from the rumen microbiome.</title>
        <authorList>
            <person name="Kelly W."/>
        </authorList>
    </citation>
    <scope>NUCLEOTIDE SEQUENCE [LARGE SCALE GENOMIC DNA]</scope>
    <source>
        <strain evidence="9 10">NLAE-zl-C242</strain>
    </source>
</reference>
<feature type="transmembrane region" description="Helical" evidence="7">
    <location>
        <begin position="70"/>
        <end position="93"/>
    </location>
</feature>
<gene>
    <name evidence="9" type="ORF">A8806_104230</name>
</gene>
<evidence type="ECO:0000313" key="9">
    <source>
        <dbReference type="EMBL" id="PWJ30360.1"/>
    </source>
</evidence>
<keyword evidence="6 7" id="KW-0472">Membrane</keyword>
<keyword evidence="2 7" id="KW-0813">Transport</keyword>
<evidence type="ECO:0000259" key="8">
    <source>
        <dbReference type="PROSITE" id="PS50928"/>
    </source>
</evidence>
<dbReference type="Proteomes" id="UP000245845">
    <property type="component" value="Unassembled WGS sequence"/>
</dbReference>
<accession>A0A2Y9BEU8</accession>
<comment type="subcellular location">
    <subcellularLocation>
        <location evidence="1 7">Cell membrane</location>
        <topology evidence="1 7">Multi-pass membrane protein</topology>
    </subcellularLocation>
</comment>
<evidence type="ECO:0000256" key="2">
    <source>
        <dbReference type="ARBA" id="ARBA00022448"/>
    </source>
</evidence>
<dbReference type="OrthoDB" id="153186at2"/>
<feature type="transmembrane region" description="Helical" evidence="7">
    <location>
        <begin position="105"/>
        <end position="124"/>
    </location>
</feature>
<name>A0A2Y9BEU8_9FIRM</name>
<dbReference type="EMBL" id="QGDL01000004">
    <property type="protein sequence ID" value="PWJ30360.1"/>
    <property type="molecule type" value="Genomic_DNA"/>
</dbReference>
<evidence type="ECO:0000256" key="6">
    <source>
        <dbReference type="ARBA" id="ARBA00023136"/>
    </source>
</evidence>
<dbReference type="PANTHER" id="PTHR43744">
    <property type="entry name" value="ABC TRANSPORTER PERMEASE PROTEIN MG189-RELATED-RELATED"/>
    <property type="match status" value="1"/>
</dbReference>
<evidence type="ECO:0000256" key="7">
    <source>
        <dbReference type="RuleBase" id="RU363032"/>
    </source>
</evidence>
<comment type="similarity">
    <text evidence="7">Belongs to the binding-protein-dependent transport system permease family.</text>
</comment>
<dbReference type="InterPro" id="IPR035906">
    <property type="entry name" value="MetI-like_sf"/>
</dbReference>
<proteinExistence type="inferred from homology"/>